<reference evidence="2" key="1">
    <citation type="journal article" date="2020" name="Stud. Mycol.">
        <title>101 Dothideomycetes genomes: a test case for predicting lifestyles and emergence of pathogens.</title>
        <authorList>
            <person name="Haridas S."/>
            <person name="Albert R."/>
            <person name="Binder M."/>
            <person name="Bloem J."/>
            <person name="Labutti K."/>
            <person name="Salamov A."/>
            <person name="Andreopoulos B."/>
            <person name="Baker S."/>
            <person name="Barry K."/>
            <person name="Bills G."/>
            <person name="Bluhm B."/>
            <person name="Cannon C."/>
            <person name="Castanera R."/>
            <person name="Culley D."/>
            <person name="Daum C."/>
            <person name="Ezra D."/>
            <person name="Gonzalez J."/>
            <person name="Henrissat B."/>
            <person name="Kuo A."/>
            <person name="Liang C."/>
            <person name="Lipzen A."/>
            <person name="Lutzoni F."/>
            <person name="Magnuson J."/>
            <person name="Mondo S."/>
            <person name="Nolan M."/>
            <person name="Ohm R."/>
            <person name="Pangilinan J."/>
            <person name="Park H.-J."/>
            <person name="Ramirez L."/>
            <person name="Alfaro M."/>
            <person name="Sun H."/>
            <person name="Tritt A."/>
            <person name="Yoshinaga Y."/>
            <person name="Zwiers L.-H."/>
            <person name="Turgeon B."/>
            <person name="Goodwin S."/>
            <person name="Spatafora J."/>
            <person name="Crous P."/>
            <person name="Grigoriev I."/>
        </authorList>
    </citation>
    <scope>NUCLEOTIDE SEQUENCE</scope>
    <source>
        <strain evidence="2">CBS 119687</strain>
    </source>
</reference>
<organism evidence="2 3">
    <name type="scientific">Dothidotthia symphoricarpi CBS 119687</name>
    <dbReference type="NCBI Taxonomy" id="1392245"/>
    <lineage>
        <taxon>Eukaryota</taxon>
        <taxon>Fungi</taxon>
        <taxon>Dikarya</taxon>
        <taxon>Ascomycota</taxon>
        <taxon>Pezizomycotina</taxon>
        <taxon>Dothideomycetes</taxon>
        <taxon>Pleosporomycetidae</taxon>
        <taxon>Pleosporales</taxon>
        <taxon>Dothidotthiaceae</taxon>
        <taxon>Dothidotthia</taxon>
    </lineage>
</organism>
<protein>
    <submittedName>
        <fullName evidence="2">Uncharacterized protein</fullName>
    </submittedName>
</protein>
<name>A0A6A6AKZ8_9PLEO</name>
<dbReference type="GeneID" id="54402729"/>
<evidence type="ECO:0000256" key="1">
    <source>
        <dbReference type="SAM" id="MobiDB-lite"/>
    </source>
</evidence>
<proteinExistence type="predicted"/>
<gene>
    <name evidence="2" type="ORF">P153DRAFT_168993</name>
</gene>
<dbReference type="EMBL" id="ML977500">
    <property type="protein sequence ID" value="KAF2132642.1"/>
    <property type="molecule type" value="Genomic_DNA"/>
</dbReference>
<sequence length="91" mass="10323">MNEDQDRGRRMAAAWRRKRLRSVAGGRCAGVESARVFGCSSPKGTQVARRGRRPNQISSAKDGKVHLSTRVEFRQVRCRSRGTFYRTRAGR</sequence>
<feature type="region of interest" description="Disordered" evidence="1">
    <location>
        <begin position="40"/>
        <end position="60"/>
    </location>
</feature>
<dbReference type="AlphaFoldDB" id="A0A6A6AKZ8"/>
<accession>A0A6A6AKZ8</accession>
<evidence type="ECO:0000313" key="3">
    <source>
        <dbReference type="Proteomes" id="UP000799771"/>
    </source>
</evidence>
<dbReference type="Proteomes" id="UP000799771">
    <property type="component" value="Unassembled WGS sequence"/>
</dbReference>
<keyword evidence="3" id="KW-1185">Reference proteome</keyword>
<evidence type="ECO:0000313" key="2">
    <source>
        <dbReference type="EMBL" id="KAF2132642.1"/>
    </source>
</evidence>
<dbReference type="RefSeq" id="XP_033527029.1">
    <property type="nucleotide sequence ID" value="XM_033662297.1"/>
</dbReference>